<comment type="caution">
    <text evidence="5">The sequence shown here is derived from an EMBL/GenBank/DDBJ whole genome shotgun (WGS) entry which is preliminary data.</text>
</comment>
<dbReference type="PANTHER" id="PTHR44943">
    <property type="entry name" value="CELLULOSE SYNTHASE OPERON PROTEIN C"/>
    <property type="match status" value="1"/>
</dbReference>
<reference evidence="5 6" key="1">
    <citation type="submission" date="2020-05" db="EMBL/GenBank/DDBJ databases">
        <title>MicrobeNet Type strains.</title>
        <authorList>
            <person name="Nicholson A.C."/>
        </authorList>
    </citation>
    <scope>NUCLEOTIDE SEQUENCE [LARGE SCALE GENOMIC DNA]</scope>
    <source>
        <strain evidence="5 6">ATCC 700815</strain>
    </source>
</reference>
<dbReference type="InterPro" id="IPR019734">
    <property type="entry name" value="TPR_rpt"/>
</dbReference>
<evidence type="ECO:0000256" key="3">
    <source>
        <dbReference type="SAM" id="MobiDB-lite"/>
    </source>
</evidence>
<gene>
    <name evidence="5" type="ORF">HLB16_16835</name>
</gene>
<evidence type="ECO:0000256" key="2">
    <source>
        <dbReference type="ARBA" id="ARBA00022803"/>
    </source>
</evidence>
<evidence type="ECO:0000256" key="1">
    <source>
        <dbReference type="ARBA" id="ARBA00022737"/>
    </source>
</evidence>
<feature type="compositionally biased region" description="Pro residues" evidence="3">
    <location>
        <begin position="234"/>
        <end position="244"/>
    </location>
</feature>
<dbReference type="InterPro" id="IPR011990">
    <property type="entry name" value="TPR-like_helical_dom_sf"/>
</dbReference>
<name>A0A849BPS4_9BURK</name>
<dbReference type="EMBL" id="JABEMD010000029">
    <property type="protein sequence ID" value="NNH12539.1"/>
    <property type="molecule type" value="Genomic_DNA"/>
</dbReference>
<feature type="signal peptide" evidence="4">
    <location>
        <begin position="1"/>
        <end position="44"/>
    </location>
</feature>
<dbReference type="SUPFAM" id="SSF48452">
    <property type="entry name" value="TPR-like"/>
    <property type="match status" value="1"/>
</dbReference>
<sequence length="252" mass="26565">MHHVTPGIITARRRAATTVRRACAVAVASAAALLCALPAAPALAQSVGFPGGGAPGAKGFQPSGDPGMAAAEKAAQQRRYAEAIERFDKVIAANPRNVQARFERAWALSQAGREDEAVQAFHEIAQEYPELPEPHNNLALIYARRGDLKRAEAELLAALEAKPGFAIGYTNLGDVYRKLAERSYAEALKRNPGDARARTGLAAVGTRAPANKSANTPAPAQPRTSEPAAEPQAPIAPPPLPRPPGPDREDLD</sequence>
<dbReference type="PANTHER" id="PTHR44943:SF8">
    <property type="entry name" value="TPR REPEAT-CONTAINING PROTEIN MJ0263"/>
    <property type="match status" value="1"/>
</dbReference>
<dbReference type="SMART" id="SM00028">
    <property type="entry name" value="TPR"/>
    <property type="match status" value="4"/>
</dbReference>
<dbReference type="Gene3D" id="1.25.40.10">
    <property type="entry name" value="Tetratricopeptide repeat domain"/>
    <property type="match status" value="1"/>
</dbReference>
<evidence type="ECO:0000256" key="4">
    <source>
        <dbReference type="SAM" id="SignalP"/>
    </source>
</evidence>
<dbReference type="InterPro" id="IPR051685">
    <property type="entry name" value="Ycf3/AcsC/BcsC/TPR_MFPF"/>
</dbReference>
<feature type="region of interest" description="Disordered" evidence="3">
    <location>
        <begin position="202"/>
        <end position="252"/>
    </location>
</feature>
<evidence type="ECO:0000313" key="5">
    <source>
        <dbReference type="EMBL" id="NNH12539.1"/>
    </source>
</evidence>
<dbReference type="AlphaFoldDB" id="A0A849BPS4"/>
<keyword evidence="2" id="KW-0802">TPR repeat</keyword>
<feature type="compositionally biased region" description="Polar residues" evidence="3">
    <location>
        <begin position="212"/>
        <end position="224"/>
    </location>
</feature>
<dbReference type="Proteomes" id="UP000542973">
    <property type="component" value="Unassembled WGS sequence"/>
</dbReference>
<feature type="chain" id="PRO_5032867507" evidence="4">
    <location>
        <begin position="45"/>
        <end position="252"/>
    </location>
</feature>
<dbReference type="Pfam" id="PF13432">
    <property type="entry name" value="TPR_16"/>
    <property type="match status" value="1"/>
</dbReference>
<keyword evidence="1" id="KW-0677">Repeat</keyword>
<evidence type="ECO:0000313" key="6">
    <source>
        <dbReference type="Proteomes" id="UP000542973"/>
    </source>
</evidence>
<accession>A0A849BPS4</accession>
<protein>
    <submittedName>
        <fullName evidence="5">Tetratricopeptide repeat protein</fullName>
    </submittedName>
</protein>
<keyword evidence="4" id="KW-0732">Signal</keyword>
<proteinExistence type="predicted"/>
<dbReference type="Pfam" id="PF13181">
    <property type="entry name" value="TPR_8"/>
    <property type="match status" value="1"/>
</dbReference>
<organism evidence="5 6">
    <name type="scientific">Cupriavidus gilardii</name>
    <dbReference type="NCBI Taxonomy" id="82541"/>
    <lineage>
        <taxon>Bacteria</taxon>
        <taxon>Pseudomonadati</taxon>
        <taxon>Pseudomonadota</taxon>
        <taxon>Betaproteobacteria</taxon>
        <taxon>Burkholderiales</taxon>
        <taxon>Burkholderiaceae</taxon>
        <taxon>Cupriavidus</taxon>
    </lineage>
</organism>